<feature type="compositionally biased region" description="Low complexity" evidence="1">
    <location>
        <begin position="989"/>
        <end position="1002"/>
    </location>
</feature>
<feature type="region of interest" description="Disordered" evidence="1">
    <location>
        <begin position="1483"/>
        <end position="1502"/>
    </location>
</feature>
<feature type="compositionally biased region" description="Basic and acidic residues" evidence="1">
    <location>
        <begin position="608"/>
        <end position="618"/>
    </location>
</feature>
<feature type="compositionally biased region" description="Low complexity" evidence="1">
    <location>
        <begin position="2746"/>
        <end position="2781"/>
    </location>
</feature>
<gene>
    <name evidence="2" type="ORF">HDU87_008387</name>
</gene>
<feature type="region of interest" description="Disordered" evidence="1">
    <location>
        <begin position="1209"/>
        <end position="1314"/>
    </location>
</feature>
<dbReference type="InterPro" id="IPR023214">
    <property type="entry name" value="HAD_sf"/>
</dbReference>
<proteinExistence type="predicted"/>
<feature type="region of interest" description="Disordered" evidence="1">
    <location>
        <begin position="1455"/>
        <end position="1478"/>
    </location>
</feature>
<feature type="compositionally biased region" description="Polar residues" evidence="1">
    <location>
        <begin position="2140"/>
        <end position="2152"/>
    </location>
</feature>
<feature type="region of interest" description="Disordered" evidence="1">
    <location>
        <begin position="1716"/>
        <end position="1923"/>
    </location>
</feature>
<feature type="compositionally biased region" description="Low complexity" evidence="1">
    <location>
        <begin position="2927"/>
        <end position="2938"/>
    </location>
</feature>
<feature type="compositionally biased region" description="Low complexity" evidence="1">
    <location>
        <begin position="1887"/>
        <end position="1905"/>
    </location>
</feature>
<feature type="compositionally biased region" description="Polar residues" evidence="1">
    <location>
        <begin position="1035"/>
        <end position="1055"/>
    </location>
</feature>
<feature type="region of interest" description="Disordered" evidence="1">
    <location>
        <begin position="2644"/>
        <end position="2959"/>
    </location>
</feature>
<sequence>MSKPTPPAAPATAAALPPNIVVFSDFDGTIAVHDTGTVIIDACMGQPARRALDLQILAGTTSFRDAVEQMWGAVNLPWDHAVGLIRDVPLDPHFATFHDYCLVNRIPLTVLSSGLRPLVAMLLEKYDNRGEDGVLTIVANGIEIVEAQPEDGKPTAPRWVCEWLDDTPHGHDKSMSIEKSLAAHANSSSSDASQRPLVVFIGDGVSDISAARHADVVLAKRGKDLESWCKREGVAHTAWEDFGAVLDVLKKLVNEAKLPQATTAARPPPSHDSEANHWFTGAVGKEAEPPHANGGHYQQQFSQAGPPHPLQQHLPQHTSQLPRFLHSPPPQRSPSPDDIPIGGSLQRGFPWRKHIAVMPTYDNYGPYSPGAEDPHYLPLSPQQSPPPYDQQQQQQQLPATLIMPMSPAGDEHNNDMAYFDHADFEQDLPPMSPRSSPMASPHSSPSRPEWHDNSRPHTPLAIPFQPELRGDKRHHHHHQSTIPAHQVIAMANDKPPKVPKTLASRMKRAVGLGSKKDRESRIERKQSISAFAPAPGPVVSMRPQPVAPQPTQQQVIPQTTAADVETQFSTSVFTAAPVAEPTFLLPERSETPLAEPSESENQIVTEQPPHDPPHDSEQPPHGPPPVSEQPHGPLSAEVESRRSESSHRQSNRESSRQTYRLNDSPPQLFSKGESFLSEFSLVSELGLEGVIDSRAKDNQTATFTPKSSSPPAPIRSARSPRPPKPLPTPPVAAVVAPDSGRKAVENDQPAIRRSSKISKSSRSSKQLAQSLSQTGNGSEQLAERQSSNTSRSSRASSWLARPSSRTGTQPADMPETVAPQPPSPLQRAVDASDAERRSTNTSRSSRSSNLKHSLPQTGNGAEQLMDRKSTTTSKSSRLSNQLAPQTGNGNDQLAERKSTTTSKSSRASSRLGRPSVQTGNQFGKAPDTVAPQPPSPLERALDGFRRASEASVSTRSVTSSGREHALKSEEPEEASAAASTQPEAERVQPESSSVSSRPPQVRISFPKRWESLLDDLPLVRPKSQLGPGSAKATDDTQPSKLRPQSVQPPRLTIQNKVVGDSGSHSAGVDGMASVVSLAGNLSSLSPLREWPKGQLRVVNEDAGASSDEETPDAGVGKDSVAVSGIKEVPSGDLQRPAVSAKVAAVVQSTADDVVGPAPLLATQLPRVPSKDLTPHKNLAPTVKDAPSGDLLRPAVSEIAGVKPSVVEQPAAREVPSTSFLPETQLPRVPSKDLTPHKDLTHSVGEIPSGDLQRPAVSEIDGGNQSAVVKPPATETTSTRSLPPTPVPEVPSKNVPPPKEVTAKAPPVVPTKAPMIPPPLRHMPISFPPRKESMFMVAEIERTRGKQLPPVPQQVDLAPVAEETRLPDAKTSDVFSETPASGVPATVAAPTADGTNEASSEPVDMTSAVEDLPQLEGLDEASIHAPVNAAVDSRSVSHSTSVASATAAMSVADVELGTSNVEESPTAKARSVDGEIDPISTAHKAEQTKQAEDEDEHSVPISPESAIAEQTATAVKSEAPGENPVTASQRDSQNSSAEAPVSASHVATVAPAEPVVAVAAEALLDEQPVAAAAPTKTVPTDNGVEASVPASTIATDPRKELALAAAEEALVTDAEKEPVLAVADARMEPALPVAEVVNGDRRLSSEIPADAGNEQAVAAADTPTEPVLPAAEVVSADRRLSSEIPADAGKEQAVAPTEPALPAAEAVRADRRLGSEIPADAGKEQAIPADAGKEQAVAPTEPALPAAEAVRADRRLGSEIPADAGKEQAVAATDAPTEPALPAAEAVNADRRLSSGTAAAEAVKNDQRMSTDAMKSASAESEVSETPAISSAGAPESEITLASSSAGSPPPAVLRFVVAEAAPAAASPREASSTPKAVGDQRTVIAETPTAGAAVSAPAASTVPAADTLTTPAPLPRSETARMKSRVRRIMLKHTAPAAAATGAASAAPAAAYAPAAEVPKRTDSAPQPIVVPAVSATEPLTADSSSRNVIPTLSAASAPPSEASKSASAVPADAESRIYKIVLKHSAPPVDYDASTRPNPAGMAPGTEVSKVAEPTPQSATLPPIRESKPQAADSATRDVPPSVTAESLAPSEATDPALKPALDFSRVNKPTLKIDTHRNRQSRVPADPSFDAVPAQEPTISTTRSTWTDATASGRASPPVTTAVDAAIPMRKASLNVVHAWHLPPIQAEAFGNLFDGGVAEKDEEGGKEEKGQWPSTPEAGPGKAASDDGLLPDNMSGSTLSLGRSAYGYRSTGRPIVPTVEARDSDEEDTSAEPSARRAHIDYMYRRFQEDGELTPESSPRRNTETAASTPVAEKDEAESVAAAIAVAMNEPMTRTGVDEAVHPVDMPRSHEAAAHYSPRPQSPPIDDLLERISRTLHGVESAQKFQQLQQKEAGPFLPRGFTDTFGAGSGTIPPPATPQDVTPAESPVPDRAPTPRAAAASPQVQETEKAASSSVLPLKDAVASTAPLVAPRTVASPVSDDPPFVPRVHAVLPSPTPAPEYKASAAAAEMVKPTPSFPPQDKAQNSPRSAGPGNDDSLLDMYCDMADSEAGGDLDTRPSPISPAAEQWPARTVSMGGPGMNRAAALPWTSLPREPTLPQRGDSVGYAPGAEPPRPDDDYYYPPRPASPAWSFVSGASVHLTKNHPRRSEMFGGPGGAPPYPGAPPPHQPSYAAPYGAGYYHNQAYNPYSGGYYHNQQHTAPVTRAPPVSYGHAPVPHAQRMSNMRPSASFNPPAAAPTPPQIQPQNSPYQQQPYQPHWHAQPHSAPVSQPQPQAPQAPLRNRASFRTSFQITPLGITNPSVTPPAATVPASALPAPTPQPVFDPSSSSSPSEAAAAPSPLPQLPPSPFTAPPNHFYRHSHTFAPNTPIPPPPGVAGGGMSQAQALRHTTSLSDFGNPGSAQRPPHLLRPTSRRLASPGMGVSPQQQQQQQHQQHQQQKRSKRSWGGRVADFLRQDI</sequence>
<feature type="region of interest" description="Disordered" evidence="1">
    <location>
        <begin position="693"/>
        <end position="1068"/>
    </location>
</feature>
<feature type="compositionally biased region" description="Low complexity" evidence="1">
    <location>
        <begin position="433"/>
        <end position="447"/>
    </location>
</feature>
<dbReference type="SUPFAM" id="SSF56784">
    <property type="entry name" value="HAD-like"/>
    <property type="match status" value="1"/>
</dbReference>
<feature type="region of interest" description="Disordered" evidence="1">
    <location>
        <begin position="2140"/>
        <end position="2159"/>
    </location>
</feature>
<feature type="region of interest" description="Disordered" evidence="1">
    <location>
        <begin position="1508"/>
        <end position="1541"/>
    </location>
</feature>
<feature type="region of interest" description="Disordered" evidence="1">
    <location>
        <begin position="2199"/>
        <end position="2373"/>
    </location>
</feature>
<feature type="compositionally biased region" description="Low complexity" evidence="1">
    <location>
        <begin position="1858"/>
        <end position="1872"/>
    </location>
</feature>
<feature type="compositionally biased region" description="Low complexity" evidence="1">
    <location>
        <begin position="2674"/>
        <end position="2683"/>
    </location>
</feature>
<feature type="compositionally biased region" description="Low complexity" evidence="1">
    <location>
        <begin position="1770"/>
        <end position="1785"/>
    </location>
</feature>
<feature type="compositionally biased region" description="Low complexity" evidence="1">
    <location>
        <begin position="1937"/>
        <end position="1956"/>
    </location>
</feature>
<organism evidence="2 3">
    <name type="scientific">Geranomyces variabilis</name>
    <dbReference type="NCBI Taxonomy" id="109894"/>
    <lineage>
        <taxon>Eukaryota</taxon>
        <taxon>Fungi</taxon>
        <taxon>Fungi incertae sedis</taxon>
        <taxon>Chytridiomycota</taxon>
        <taxon>Chytridiomycota incertae sedis</taxon>
        <taxon>Chytridiomycetes</taxon>
        <taxon>Spizellomycetales</taxon>
        <taxon>Powellomycetaceae</taxon>
        <taxon>Geranomyces</taxon>
    </lineage>
</organism>
<feature type="compositionally biased region" description="Low complexity" evidence="1">
    <location>
        <begin position="949"/>
        <end position="960"/>
    </location>
</feature>
<feature type="compositionally biased region" description="Low complexity" evidence="1">
    <location>
        <begin position="1735"/>
        <end position="1748"/>
    </location>
</feature>
<feature type="compositionally biased region" description="Pro residues" evidence="1">
    <location>
        <begin position="720"/>
        <end position="730"/>
    </location>
</feature>
<feature type="compositionally biased region" description="Low complexity" evidence="1">
    <location>
        <begin position="2825"/>
        <end position="2840"/>
    </location>
</feature>
<evidence type="ECO:0000256" key="1">
    <source>
        <dbReference type="SAM" id="MobiDB-lite"/>
    </source>
</evidence>
<feature type="region of interest" description="Disordered" evidence="1">
    <location>
        <begin position="2029"/>
        <end position="2135"/>
    </location>
</feature>
<feature type="region of interest" description="Disordered" evidence="1">
    <location>
        <begin position="1683"/>
        <end position="1702"/>
    </location>
</feature>
<comment type="caution">
    <text evidence="2">The sequence shown here is derived from an EMBL/GenBank/DDBJ whole genome shotgun (WGS) entry which is preliminary data.</text>
</comment>
<feature type="compositionally biased region" description="Basic and acidic residues" evidence="1">
    <location>
        <begin position="2277"/>
        <end position="2292"/>
    </location>
</feature>
<dbReference type="Gene3D" id="3.40.50.1000">
    <property type="entry name" value="HAD superfamily/HAD-like"/>
    <property type="match status" value="1"/>
</dbReference>
<feature type="compositionally biased region" description="Low complexity" evidence="1">
    <location>
        <begin position="310"/>
        <end position="322"/>
    </location>
</feature>
<feature type="compositionally biased region" description="Polar residues" evidence="1">
    <location>
        <begin position="2883"/>
        <end position="2896"/>
    </location>
</feature>
<feature type="compositionally biased region" description="Basic and acidic residues" evidence="1">
    <location>
        <begin position="638"/>
        <end position="655"/>
    </location>
</feature>
<protein>
    <submittedName>
        <fullName evidence="2">Uncharacterized protein</fullName>
    </submittedName>
</protein>
<feature type="compositionally biased region" description="Pro residues" evidence="1">
    <location>
        <begin position="1282"/>
        <end position="1298"/>
    </location>
</feature>
<dbReference type="PANTHER" id="PTHR28181:SF2">
    <property type="entry name" value="PHOSPHORIC MONOESTER HYDROLASE"/>
    <property type="match status" value="1"/>
</dbReference>
<feature type="compositionally biased region" description="Low complexity" evidence="1">
    <location>
        <begin position="2802"/>
        <end position="2817"/>
    </location>
</feature>
<reference evidence="2" key="1">
    <citation type="submission" date="2020-05" db="EMBL/GenBank/DDBJ databases">
        <title>Phylogenomic resolution of chytrid fungi.</title>
        <authorList>
            <person name="Stajich J.E."/>
            <person name="Amses K."/>
            <person name="Simmons R."/>
            <person name="Seto K."/>
            <person name="Myers J."/>
            <person name="Bonds A."/>
            <person name="Quandt C.A."/>
            <person name="Barry K."/>
            <person name="Liu P."/>
            <person name="Grigoriev I."/>
            <person name="Longcore J.E."/>
            <person name="James T.Y."/>
        </authorList>
    </citation>
    <scope>NUCLEOTIDE SEQUENCE</scope>
    <source>
        <strain evidence="2">JEL0379</strain>
    </source>
</reference>
<feature type="region of interest" description="Disordered" evidence="1">
    <location>
        <begin position="2476"/>
        <end position="2625"/>
    </location>
</feature>
<feature type="region of interest" description="Disordered" evidence="1">
    <location>
        <begin position="2395"/>
        <end position="2461"/>
    </location>
</feature>
<evidence type="ECO:0000313" key="3">
    <source>
        <dbReference type="Proteomes" id="UP001212152"/>
    </source>
</evidence>
<dbReference type="PANTHER" id="PTHR28181">
    <property type="entry name" value="UPF0655 PROTEIN YCR015C"/>
    <property type="match status" value="1"/>
</dbReference>
<dbReference type="InterPro" id="IPR036412">
    <property type="entry name" value="HAD-like_sf"/>
</dbReference>
<feature type="compositionally biased region" description="Polar residues" evidence="1">
    <location>
        <begin position="2723"/>
        <end position="2733"/>
    </location>
</feature>
<feature type="region of interest" description="Disordered" evidence="1">
    <location>
        <begin position="1937"/>
        <end position="1970"/>
    </location>
</feature>
<feature type="region of interest" description="Disordered" evidence="1">
    <location>
        <begin position="366"/>
        <end position="395"/>
    </location>
</feature>
<feature type="compositionally biased region" description="Low complexity" evidence="1">
    <location>
        <begin position="899"/>
        <end position="910"/>
    </location>
</feature>
<feature type="region of interest" description="Disordered" evidence="1">
    <location>
        <begin position="284"/>
        <end position="346"/>
    </location>
</feature>
<feature type="compositionally biased region" description="Polar residues" evidence="1">
    <location>
        <begin position="657"/>
        <end position="667"/>
    </location>
</feature>
<dbReference type="Gene3D" id="3.90.1470.20">
    <property type="match status" value="1"/>
</dbReference>
<dbReference type="Proteomes" id="UP001212152">
    <property type="component" value="Unassembled WGS sequence"/>
</dbReference>
<dbReference type="Pfam" id="PF12710">
    <property type="entry name" value="HAD"/>
    <property type="match status" value="1"/>
</dbReference>
<feature type="compositionally biased region" description="Polar residues" evidence="1">
    <location>
        <begin position="1524"/>
        <end position="1536"/>
    </location>
</feature>
<feature type="region of interest" description="Disordered" evidence="1">
    <location>
        <begin position="1167"/>
        <end position="1189"/>
    </location>
</feature>
<accession>A0AAD5TDJ8</accession>
<evidence type="ECO:0000313" key="2">
    <source>
        <dbReference type="EMBL" id="KAJ3171360.1"/>
    </source>
</evidence>
<feature type="compositionally biased region" description="Low complexity" evidence="1">
    <location>
        <begin position="783"/>
        <end position="805"/>
    </location>
</feature>
<feature type="compositionally biased region" description="Pro residues" evidence="1">
    <location>
        <begin position="2841"/>
        <end position="2853"/>
    </location>
</feature>
<feature type="compositionally biased region" description="Basic and acidic residues" evidence="1">
    <location>
        <begin position="939"/>
        <end position="948"/>
    </location>
</feature>
<dbReference type="InterPro" id="IPR050849">
    <property type="entry name" value="HAD-like_hydrolase_phosphatase"/>
</dbReference>
<feature type="compositionally biased region" description="Low complexity" evidence="1">
    <location>
        <begin position="2430"/>
        <end position="2445"/>
    </location>
</feature>
<dbReference type="EMBL" id="JADGJQ010000087">
    <property type="protein sequence ID" value="KAJ3171360.1"/>
    <property type="molecule type" value="Genomic_DNA"/>
</dbReference>
<feature type="compositionally biased region" description="Polar residues" evidence="1">
    <location>
        <begin position="877"/>
        <end position="891"/>
    </location>
</feature>
<feature type="compositionally biased region" description="Pro residues" evidence="1">
    <location>
        <begin position="2659"/>
        <end position="2671"/>
    </location>
</feature>
<feature type="compositionally biased region" description="Polar residues" evidence="1">
    <location>
        <begin position="850"/>
        <end position="860"/>
    </location>
</feature>
<feature type="region of interest" description="Disordered" evidence="1">
    <location>
        <begin position="1366"/>
        <end position="1403"/>
    </location>
</feature>
<name>A0AAD5TDJ8_9FUNG</name>
<feature type="compositionally biased region" description="Low complexity" evidence="1">
    <location>
        <begin position="839"/>
        <end position="848"/>
    </location>
</feature>
<feature type="compositionally biased region" description="Basic and acidic residues" evidence="1">
    <location>
        <begin position="2339"/>
        <end position="2356"/>
    </location>
</feature>
<feature type="compositionally biased region" description="Basic and acidic residues" evidence="1">
    <location>
        <begin position="1229"/>
        <end position="1240"/>
    </location>
</feature>
<feature type="compositionally biased region" description="Low complexity" evidence="1">
    <location>
        <begin position="1692"/>
        <end position="1702"/>
    </location>
</feature>
<feature type="compositionally biased region" description="Low complexity" evidence="1">
    <location>
        <begin position="1302"/>
        <end position="1313"/>
    </location>
</feature>
<feature type="region of interest" description="Disordered" evidence="1">
    <location>
        <begin position="425"/>
        <end position="464"/>
    </location>
</feature>
<keyword evidence="3" id="KW-1185">Reference proteome</keyword>
<feature type="region of interest" description="Disordered" evidence="1">
    <location>
        <begin position="589"/>
        <end position="671"/>
    </location>
</feature>
<feature type="compositionally biased region" description="Polar residues" evidence="1">
    <location>
        <begin position="2787"/>
        <end position="2801"/>
    </location>
</feature>
<feature type="compositionally biased region" description="Low complexity" evidence="1">
    <location>
        <begin position="757"/>
        <end position="773"/>
    </location>
</feature>